<accession>E7MLX7</accession>
<dbReference type="STRING" id="706433.HMPREF9430_00540"/>
<protein>
    <recommendedName>
        <fullName evidence="3">Transposase</fullName>
    </recommendedName>
</protein>
<dbReference type="EMBL" id="AECQ01000007">
    <property type="protein sequence ID" value="EFW24983.1"/>
    <property type="molecule type" value="Genomic_DNA"/>
</dbReference>
<dbReference type="PANTHER" id="PTHR33795">
    <property type="entry name" value="INSERTION ELEMENT IS150 PROTEIN INSJ"/>
    <property type="match status" value="1"/>
</dbReference>
<dbReference type="Proteomes" id="UP000004097">
    <property type="component" value="Unassembled WGS sequence"/>
</dbReference>
<sequence>MFTFIMKFTFEDKVQIYKERKCGSTLSQRQLKWNTPQSNIQYIIKLVDKHGFDILRQVYRDYSIQFKEATIHRVLILHESITSVSIDLGLSTSSILRRWIKEYKENVFK</sequence>
<dbReference type="SUPFAM" id="SSF48295">
    <property type="entry name" value="TrpR-like"/>
    <property type="match status" value="1"/>
</dbReference>
<dbReference type="InterPro" id="IPR010921">
    <property type="entry name" value="Trp_repressor/repl_initiator"/>
</dbReference>
<dbReference type="InterPro" id="IPR052057">
    <property type="entry name" value="IS150/IS1296_orfA-like"/>
</dbReference>
<evidence type="ECO:0008006" key="3">
    <source>
        <dbReference type="Google" id="ProtNLM"/>
    </source>
</evidence>
<dbReference type="PANTHER" id="PTHR33795:SF1">
    <property type="entry name" value="INSERTION ELEMENT IS150 PROTEIN INSJ"/>
    <property type="match status" value="1"/>
</dbReference>
<keyword evidence="2" id="KW-1185">Reference proteome</keyword>
<proteinExistence type="predicted"/>
<evidence type="ECO:0000313" key="2">
    <source>
        <dbReference type="Proteomes" id="UP000004097"/>
    </source>
</evidence>
<dbReference type="GO" id="GO:0043565">
    <property type="term" value="F:sequence-specific DNA binding"/>
    <property type="evidence" value="ECO:0007669"/>
    <property type="project" value="InterPro"/>
</dbReference>
<evidence type="ECO:0000313" key="1">
    <source>
        <dbReference type="EMBL" id="EFW24983.1"/>
    </source>
</evidence>
<comment type="caution">
    <text evidence="1">The sequence shown here is derived from an EMBL/GenBank/DDBJ whole genome shotgun (WGS) entry which is preliminary data.</text>
</comment>
<gene>
    <name evidence="1" type="ORF">HMPREF9430_00540</name>
</gene>
<dbReference type="HOGENOM" id="CLU_027402_27_2_9"/>
<dbReference type="eggNOG" id="COG2963">
    <property type="taxonomic scope" value="Bacteria"/>
</dbReference>
<organism evidence="1 2">
    <name type="scientific">Solobacterium moorei F0204</name>
    <dbReference type="NCBI Taxonomy" id="706433"/>
    <lineage>
        <taxon>Bacteria</taxon>
        <taxon>Bacillati</taxon>
        <taxon>Bacillota</taxon>
        <taxon>Erysipelotrichia</taxon>
        <taxon>Erysipelotrichales</taxon>
        <taxon>Erysipelotrichaceae</taxon>
        <taxon>Solobacterium</taxon>
    </lineage>
</organism>
<name>E7MLX7_9FIRM</name>
<dbReference type="AlphaFoldDB" id="E7MLX7"/>
<reference evidence="1 2" key="1">
    <citation type="submission" date="2010-08" db="EMBL/GenBank/DDBJ databases">
        <authorList>
            <person name="Weinstock G."/>
            <person name="Sodergren E."/>
            <person name="Clifton S."/>
            <person name="Fulton L."/>
            <person name="Fulton B."/>
            <person name="Courtney L."/>
            <person name="Fronick C."/>
            <person name="Harrison M."/>
            <person name="Strong C."/>
            <person name="Farmer C."/>
            <person name="Delahaunty K."/>
            <person name="Markovic C."/>
            <person name="Hall O."/>
            <person name="Minx P."/>
            <person name="Tomlinson C."/>
            <person name="Mitreva M."/>
            <person name="Hou S."/>
            <person name="Chen J."/>
            <person name="Wollam A."/>
            <person name="Pepin K.H."/>
            <person name="Johnson M."/>
            <person name="Bhonagiri V."/>
            <person name="Zhang X."/>
            <person name="Suruliraj S."/>
            <person name="Warren W."/>
            <person name="Chinwalla A."/>
            <person name="Mardis E.R."/>
            <person name="Wilson R.K."/>
        </authorList>
    </citation>
    <scope>NUCLEOTIDE SEQUENCE [LARGE SCALE GENOMIC DNA]</scope>
    <source>
        <strain evidence="1 2">F0204</strain>
    </source>
</reference>